<reference evidence="2" key="2">
    <citation type="submission" date="2025-09" db="UniProtKB">
        <authorList>
            <consortium name="Ensembl"/>
        </authorList>
    </citation>
    <scope>IDENTIFICATION</scope>
    <source>
        <strain evidence="2">Glennie</strain>
    </source>
</reference>
<evidence type="ECO:0000313" key="3">
    <source>
        <dbReference type="Proteomes" id="UP000002279"/>
    </source>
</evidence>
<protein>
    <submittedName>
        <fullName evidence="2">Uncharacterized protein</fullName>
    </submittedName>
</protein>
<evidence type="ECO:0000313" key="2">
    <source>
        <dbReference type="Ensembl" id="ENSOANP00000050130.1"/>
    </source>
</evidence>
<dbReference type="Bgee" id="ENSOANG00000043868">
    <property type="expression patterns" value="Expressed in adult mammalian kidney and 8 other cell types or tissues"/>
</dbReference>
<name>A0A6I8PBL4_ORNAN</name>
<comment type="pathway">
    <text evidence="1">tRNA modification; 5-methoxycarbonylmethyl-2-thiouridine-tRNA biosynthesis.</text>
</comment>
<accession>A0A6I8PBL4</accession>
<organism evidence="2 3">
    <name type="scientific">Ornithorhynchus anatinus</name>
    <name type="common">Duckbill platypus</name>
    <dbReference type="NCBI Taxonomy" id="9258"/>
    <lineage>
        <taxon>Eukaryota</taxon>
        <taxon>Metazoa</taxon>
        <taxon>Chordata</taxon>
        <taxon>Craniata</taxon>
        <taxon>Vertebrata</taxon>
        <taxon>Euteleostomi</taxon>
        <taxon>Mammalia</taxon>
        <taxon>Monotremata</taxon>
        <taxon>Ornithorhynchidae</taxon>
        <taxon>Ornithorhynchus</taxon>
    </lineage>
</organism>
<keyword evidence="3" id="KW-1185">Reference proteome</keyword>
<dbReference type="PANTHER" id="PTHR16184:SF6">
    <property type="entry name" value="ELONGATOR COMPLEX PROTEIN 6"/>
    <property type="match status" value="1"/>
</dbReference>
<dbReference type="Ensembl" id="ENSOANT00000063739.1">
    <property type="protein sequence ID" value="ENSOANP00000050130.1"/>
    <property type="gene ID" value="ENSOANG00000043868.1"/>
</dbReference>
<sequence length="125" mass="13780">MFPELNNLLDAAPGKPEEGKLTLLCDVKTDGSFLVHHFLSFYLRAGCKVCFVALLQSFSHYNIVAQKLVRSWGYLPSLLLGVGWGGRGRGPSGPALLRCSARSECSINPTERRKEGRSGMAPYFF</sequence>
<dbReference type="AlphaFoldDB" id="A0A6I8PBL4"/>
<dbReference type="InParanoid" id="A0A6I8PBL4"/>
<proteinExistence type="predicted"/>
<dbReference type="GO" id="GO:0033588">
    <property type="term" value="C:elongator holoenzyme complex"/>
    <property type="evidence" value="ECO:0007669"/>
    <property type="project" value="InterPro"/>
</dbReference>
<dbReference type="PANTHER" id="PTHR16184">
    <property type="entry name" value="ELONGATOR COMPLEX PROTEIN 6"/>
    <property type="match status" value="1"/>
</dbReference>
<dbReference type="InterPro" id="IPR018627">
    <property type="entry name" value="ELP6"/>
</dbReference>
<evidence type="ECO:0000256" key="1">
    <source>
        <dbReference type="ARBA" id="ARBA00005043"/>
    </source>
</evidence>
<dbReference type="Proteomes" id="UP000002279">
    <property type="component" value="Unplaced"/>
</dbReference>
<reference evidence="2" key="1">
    <citation type="submission" date="2025-08" db="UniProtKB">
        <authorList>
            <consortium name="Ensembl"/>
        </authorList>
    </citation>
    <scope>IDENTIFICATION</scope>
    <source>
        <strain evidence="2">Glennie</strain>
    </source>
</reference>
<dbReference type="UniPathway" id="UPA00988"/>
<dbReference type="GO" id="GO:0002098">
    <property type="term" value="P:tRNA wobble uridine modification"/>
    <property type="evidence" value="ECO:0007669"/>
    <property type="project" value="InterPro"/>
</dbReference>
<dbReference type="Pfam" id="PF09807">
    <property type="entry name" value="ELP6"/>
    <property type="match status" value="1"/>
</dbReference>
<dbReference type="GeneTree" id="ENSGT00390000011734"/>